<dbReference type="NCBIfam" id="TIGR01035">
    <property type="entry name" value="hemA"/>
    <property type="match status" value="1"/>
</dbReference>
<dbReference type="OrthoDB" id="110209at2"/>
<organism evidence="17 18">
    <name type="scientific">Propioniciclava flava</name>
    <dbReference type="NCBI Taxonomy" id="2072026"/>
    <lineage>
        <taxon>Bacteria</taxon>
        <taxon>Bacillati</taxon>
        <taxon>Actinomycetota</taxon>
        <taxon>Actinomycetes</taxon>
        <taxon>Propionibacteriales</taxon>
        <taxon>Propionibacteriaceae</taxon>
        <taxon>Propioniciclava</taxon>
    </lineage>
</organism>
<dbReference type="UniPathway" id="UPA00251">
    <property type="reaction ID" value="UER00316"/>
</dbReference>
<comment type="similarity">
    <text evidence="2 8 13">Belongs to the glutamyl-tRNA reductase family.</text>
</comment>
<evidence type="ECO:0000256" key="11">
    <source>
        <dbReference type="PIRSR" id="PIRSR000445-3"/>
    </source>
</evidence>
<evidence type="ECO:0000256" key="10">
    <source>
        <dbReference type="PIRSR" id="PIRSR000445-2"/>
    </source>
</evidence>
<evidence type="ECO:0000256" key="12">
    <source>
        <dbReference type="PIRSR" id="PIRSR000445-4"/>
    </source>
</evidence>
<dbReference type="Pfam" id="PF01488">
    <property type="entry name" value="Shikimate_DH"/>
    <property type="match status" value="1"/>
</dbReference>
<feature type="binding site" evidence="8 10">
    <location>
        <begin position="109"/>
        <end position="111"/>
    </location>
    <ligand>
        <name>substrate</name>
    </ligand>
</feature>
<evidence type="ECO:0000259" key="14">
    <source>
        <dbReference type="Pfam" id="PF00745"/>
    </source>
</evidence>
<comment type="domain">
    <text evidence="8">Possesses an unusual extended V-shaped dimeric structure with each monomer consisting of three distinct domains arranged along a curved 'spinal' alpha-helix. The N-terminal catalytic domain specifically recognizes the glutamate moiety of the substrate. The second domain is the NADPH-binding domain, and the third C-terminal domain is responsible for dimerization.</text>
</comment>
<proteinExistence type="inferred from homology"/>
<evidence type="ECO:0000256" key="1">
    <source>
        <dbReference type="ARBA" id="ARBA00005059"/>
    </source>
</evidence>
<evidence type="ECO:0000313" key="17">
    <source>
        <dbReference type="EMBL" id="RXW31292.1"/>
    </source>
</evidence>
<dbReference type="InterPro" id="IPR036343">
    <property type="entry name" value="GluRdtase_N_sf"/>
</dbReference>
<dbReference type="InterPro" id="IPR015895">
    <property type="entry name" value="4pyrrol_synth_GluRdtase_N"/>
</dbReference>
<feature type="domain" description="Tetrapyrrole biosynthesis glutamyl-tRNA reductase dimerisation" evidence="14">
    <location>
        <begin position="307"/>
        <end position="401"/>
    </location>
</feature>
<evidence type="ECO:0000256" key="6">
    <source>
        <dbReference type="ARBA" id="ARBA00023244"/>
    </source>
</evidence>
<dbReference type="PANTHER" id="PTHR43013">
    <property type="entry name" value="GLUTAMYL-TRNA REDUCTASE"/>
    <property type="match status" value="1"/>
</dbReference>
<evidence type="ECO:0000256" key="9">
    <source>
        <dbReference type="PIRSR" id="PIRSR000445-1"/>
    </source>
</evidence>
<keyword evidence="6 8" id="KW-0627">Porphyrin biosynthesis</keyword>
<dbReference type="InterPro" id="IPR000343">
    <property type="entry name" value="4pyrrol_synth_GluRdtase"/>
</dbReference>
<dbReference type="Gene3D" id="3.40.50.720">
    <property type="entry name" value="NAD(P)-binding Rossmann-like Domain"/>
    <property type="match status" value="1"/>
</dbReference>
<dbReference type="InterPro" id="IPR036291">
    <property type="entry name" value="NAD(P)-bd_dom_sf"/>
</dbReference>
<dbReference type="Proteomes" id="UP000290624">
    <property type="component" value="Unassembled WGS sequence"/>
</dbReference>
<dbReference type="EMBL" id="PPCV01000010">
    <property type="protein sequence ID" value="RXW31292.1"/>
    <property type="molecule type" value="Genomic_DNA"/>
</dbReference>
<accession>A0A4Q2EFI9</accession>
<comment type="catalytic activity">
    <reaction evidence="7 8 13">
        <text>(S)-4-amino-5-oxopentanoate + tRNA(Glu) + NADP(+) = L-glutamyl-tRNA(Glu) + NADPH + H(+)</text>
        <dbReference type="Rhea" id="RHEA:12344"/>
        <dbReference type="Rhea" id="RHEA-COMP:9663"/>
        <dbReference type="Rhea" id="RHEA-COMP:9680"/>
        <dbReference type="ChEBI" id="CHEBI:15378"/>
        <dbReference type="ChEBI" id="CHEBI:57501"/>
        <dbReference type="ChEBI" id="CHEBI:57783"/>
        <dbReference type="ChEBI" id="CHEBI:58349"/>
        <dbReference type="ChEBI" id="CHEBI:78442"/>
        <dbReference type="ChEBI" id="CHEBI:78520"/>
        <dbReference type="EC" id="1.2.1.70"/>
    </reaction>
</comment>
<evidence type="ECO:0000259" key="16">
    <source>
        <dbReference type="Pfam" id="PF05201"/>
    </source>
</evidence>
<feature type="binding site" evidence="8 11">
    <location>
        <begin position="181"/>
        <end position="186"/>
    </location>
    <ligand>
        <name>NADP(+)</name>
        <dbReference type="ChEBI" id="CHEBI:58349"/>
    </ligand>
</feature>
<comment type="subunit">
    <text evidence="8">Homodimer.</text>
</comment>
<dbReference type="NCBIfam" id="NF000750">
    <property type="entry name" value="PRK00045.3-4"/>
    <property type="match status" value="1"/>
</dbReference>
<keyword evidence="18" id="KW-1185">Reference proteome</keyword>
<keyword evidence="5 8" id="KW-0560">Oxidoreductase</keyword>
<dbReference type="InterPro" id="IPR006151">
    <property type="entry name" value="Shikm_DH/Glu-tRNA_Rdtase"/>
</dbReference>
<protein>
    <recommendedName>
        <fullName evidence="3 8">Glutamyl-tRNA reductase</fullName>
        <shortName evidence="8">GluTR</shortName>
        <ecNumber evidence="3 8">1.2.1.70</ecNumber>
    </recommendedName>
</protein>
<keyword evidence="4 8" id="KW-0521">NADP</keyword>
<dbReference type="SUPFAM" id="SSF51735">
    <property type="entry name" value="NAD(P)-binding Rossmann-fold domains"/>
    <property type="match status" value="1"/>
</dbReference>
<gene>
    <name evidence="8" type="primary">hemA</name>
    <name evidence="17" type="ORF">C1706_12490</name>
</gene>
<evidence type="ECO:0000256" key="5">
    <source>
        <dbReference type="ARBA" id="ARBA00023002"/>
    </source>
</evidence>
<feature type="domain" description="Glutamyl-tRNA reductase N-terminal" evidence="16">
    <location>
        <begin position="6"/>
        <end position="149"/>
    </location>
</feature>
<dbReference type="InterPro" id="IPR018214">
    <property type="entry name" value="GluRdtase_CS"/>
</dbReference>
<dbReference type="Gene3D" id="3.30.460.30">
    <property type="entry name" value="Glutamyl-tRNA reductase, N-terminal domain"/>
    <property type="match status" value="1"/>
</dbReference>
<evidence type="ECO:0000256" key="7">
    <source>
        <dbReference type="ARBA" id="ARBA00047464"/>
    </source>
</evidence>
<evidence type="ECO:0000259" key="15">
    <source>
        <dbReference type="Pfam" id="PF01488"/>
    </source>
</evidence>
<dbReference type="EC" id="1.2.1.70" evidence="3 8"/>
<dbReference type="PROSITE" id="PS00747">
    <property type="entry name" value="GLUTR"/>
    <property type="match status" value="1"/>
</dbReference>
<dbReference type="InterPro" id="IPR015896">
    <property type="entry name" value="4pyrrol_synth_GluRdtase_dimer"/>
</dbReference>
<dbReference type="HAMAP" id="MF_00087">
    <property type="entry name" value="Glu_tRNA_reductase"/>
    <property type="match status" value="1"/>
</dbReference>
<dbReference type="PIRSF" id="PIRSF000445">
    <property type="entry name" value="4pyrrol_synth_GluRdtase"/>
    <property type="match status" value="1"/>
</dbReference>
<dbReference type="SUPFAM" id="SSF69075">
    <property type="entry name" value="Glutamyl tRNA-reductase dimerization domain"/>
    <property type="match status" value="1"/>
</dbReference>
<dbReference type="RefSeq" id="WP_129459567.1">
    <property type="nucleotide sequence ID" value="NZ_PPCV01000010.1"/>
</dbReference>
<comment type="miscellaneous">
    <text evidence="8">During catalysis, the active site Cys acts as a nucleophile attacking the alpha-carbonyl group of tRNA-bound glutamate with the formation of a thioester intermediate between enzyme and glutamate, and the concomitant release of tRNA(Glu). The thioester intermediate is finally reduced by direct hydride transfer from NADPH, to form the product GSA.</text>
</comment>
<name>A0A4Q2EFI9_9ACTN</name>
<sequence length="456" mass="48074">MSLHLISVHHAEHGLAAVEAVSPAVPGLATRLVDDAAVRGAVVLATCNRVEVYVDADASAAQILDRVRRAVAAGLPQAHDVPLTVLTNGDALHHLFDVGAGLDSMVVGEREIAGQLRRALKAAHRDGTANGLLTETIEQALRTSRKVAHLTQLATTGRSVVAVGLDMIPRDWSATHVLLVGTGAYAGAVVAALSERGAHDIAVFSSSGRAASFVASHPGTHVAERSLEEAVAEADVVLTCRGLGRPILTLDLLAHATGDREAPLAILDLAISRDVAPEAGSLPGVHLIDLPTIQRHTPDASRHEVGRARTLVDEGVRDLVTRLKGREMDPAVVALRDTVNAMVSDEIDRLPQGRPVTGEEAAHALRRLAARLVHVPSVRARKAAQEGRADEYLTALSELWGIEPQLRSVLGNDEVAAASEGDIDVLVPPDTLECDTCPITGLRLSDLGARPRLEAM</sequence>
<dbReference type="PANTHER" id="PTHR43013:SF1">
    <property type="entry name" value="GLUTAMYL-TRNA REDUCTASE"/>
    <property type="match status" value="1"/>
</dbReference>
<dbReference type="AlphaFoldDB" id="A0A4Q2EFI9"/>
<comment type="caution">
    <text evidence="17">The sequence shown here is derived from an EMBL/GenBank/DDBJ whole genome shotgun (WGS) entry which is preliminary data.</text>
</comment>
<feature type="binding site" evidence="8 10">
    <location>
        <position position="115"/>
    </location>
    <ligand>
        <name>substrate</name>
    </ligand>
</feature>
<evidence type="ECO:0000256" key="13">
    <source>
        <dbReference type="RuleBase" id="RU000584"/>
    </source>
</evidence>
<evidence type="ECO:0000313" key="18">
    <source>
        <dbReference type="Proteomes" id="UP000290624"/>
    </source>
</evidence>
<feature type="binding site" evidence="8 10">
    <location>
        <position position="104"/>
    </location>
    <ligand>
        <name>substrate</name>
    </ligand>
</feature>
<evidence type="ECO:0000256" key="4">
    <source>
        <dbReference type="ARBA" id="ARBA00022857"/>
    </source>
</evidence>
<feature type="domain" description="Quinate/shikimate 5-dehydrogenase/glutamyl-tRNA reductase" evidence="15">
    <location>
        <begin position="171"/>
        <end position="294"/>
    </location>
</feature>
<evidence type="ECO:0000256" key="2">
    <source>
        <dbReference type="ARBA" id="ARBA00005916"/>
    </source>
</evidence>
<feature type="binding site" evidence="8 10">
    <location>
        <begin position="46"/>
        <end position="49"/>
    </location>
    <ligand>
        <name>substrate</name>
    </ligand>
</feature>
<dbReference type="GO" id="GO:0050661">
    <property type="term" value="F:NADP binding"/>
    <property type="evidence" value="ECO:0007669"/>
    <property type="project" value="InterPro"/>
</dbReference>
<dbReference type="GO" id="GO:0008883">
    <property type="term" value="F:glutamyl-tRNA reductase activity"/>
    <property type="evidence" value="ECO:0007669"/>
    <property type="project" value="UniProtKB-UniRule"/>
</dbReference>
<evidence type="ECO:0000256" key="3">
    <source>
        <dbReference type="ARBA" id="ARBA00012970"/>
    </source>
</evidence>
<feature type="site" description="Important for activity" evidence="8 12">
    <location>
        <position position="94"/>
    </location>
</feature>
<comment type="function">
    <text evidence="8">Catalyzes the NADPH-dependent reduction of glutamyl-tRNA(Glu) to glutamate 1-semialdehyde (GSA).</text>
</comment>
<dbReference type="SUPFAM" id="SSF69742">
    <property type="entry name" value="Glutamyl tRNA-reductase catalytic, N-terminal domain"/>
    <property type="match status" value="1"/>
</dbReference>
<comment type="pathway">
    <text evidence="1 8 13">Porphyrin-containing compound metabolism; protoporphyrin-IX biosynthesis; 5-aminolevulinate from L-glutamyl-tRNA(Glu): step 1/2.</text>
</comment>
<dbReference type="Pfam" id="PF00745">
    <property type="entry name" value="GlutR_dimer"/>
    <property type="match status" value="1"/>
</dbReference>
<reference evidence="17 18" key="1">
    <citation type="submission" date="2018-01" db="EMBL/GenBank/DDBJ databases">
        <title>Lactibacter flavus gen. nov., sp. nov., a novel bacterium of the family Propionibacteriaceae isolated from raw milk and dairy products.</title>
        <authorList>
            <person name="Wenning M."/>
            <person name="Breitenwieser F."/>
            <person name="Huptas C."/>
            <person name="von Neubeck M."/>
            <person name="Busse H.-J."/>
            <person name="Scherer S."/>
        </authorList>
    </citation>
    <scope>NUCLEOTIDE SEQUENCE [LARGE SCALE GENOMIC DNA]</scope>
    <source>
        <strain evidence="17 18">VG341</strain>
    </source>
</reference>
<dbReference type="InterPro" id="IPR036453">
    <property type="entry name" value="GluRdtase_dimer_dom_sf"/>
</dbReference>
<evidence type="ECO:0000256" key="8">
    <source>
        <dbReference type="HAMAP-Rule" id="MF_00087"/>
    </source>
</evidence>
<feature type="active site" description="Nucleophile" evidence="8 9">
    <location>
        <position position="47"/>
    </location>
</feature>
<dbReference type="GO" id="GO:0019353">
    <property type="term" value="P:protoporphyrinogen IX biosynthetic process from glutamate"/>
    <property type="evidence" value="ECO:0007669"/>
    <property type="project" value="TreeGrafter"/>
</dbReference>
<dbReference type="Pfam" id="PF05201">
    <property type="entry name" value="GlutR_N"/>
    <property type="match status" value="1"/>
</dbReference>